<gene>
    <name evidence="3" type="ORF">COU16_03495</name>
</gene>
<feature type="transmembrane region" description="Helical" evidence="2">
    <location>
        <begin position="181"/>
        <end position="204"/>
    </location>
</feature>
<keyword evidence="2" id="KW-0812">Transmembrane</keyword>
<evidence type="ECO:0000256" key="1">
    <source>
        <dbReference type="SAM" id="MobiDB-lite"/>
    </source>
</evidence>
<keyword evidence="2" id="KW-0472">Membrane</keyword>
<feature type="transmembrane region" description="Helical" evidence="2">
    <location>
        <begin position="117"/>
        <end position="142"/>
    </location>
</feature>
<evidence type="ECO:0000313" key="3">
    <source>
        <dbReference type="EMBL" id="PIR84611.1"/>
    </source>
</evidence>
<dbReference type="Proteomes" id="UP000229344">
    <property type="component" value="Unassembled WGS sequence"/>
</dbReference>
<feature type="compositionally biased region" description="Basic and acidic residues" evidence="1">
    <location>
        <begin position="1"/>
        <end position="11"/>
    </location>
</feature>
<comment type="caution">
    <text evidence="3">The sequence shown here is derived from an EMBL/GenBank/DDBJ whole genome shotgun (WGS) entry which is preliminary data.</text>
</comment>
<reference evidence="4" key="1">
    <citation type="submission" date="2017-09" db="EMBL/GenBank/DDBJ databases">
        <title>Depth-based differentiation of microbial function through sediment-hosted aquifers and enrichment of novel symbionts in the deep terrestrial subsurface.</title>
        <authorList>
            <person name="Probst A.J."/>
            <person name="Ladd B."/>
            <person name="Jarett J.K."/>
            <person name="Geller-Mcgrath D.E."/>
            <person name="Sieber C.M.K."/>
            <person name="Emerson J.B."/>
            <person name="Anantharaman K."/>
            <person name="Thomas B.C."/>
            <person name="Malmstrom R."/>
            <person name="Stieglmeier M."/>
            <person name="Klingl A."/>
            <person name="Woyke T."/>
            <person name="Ryan C.M."/>
            <person name="Banfield J.F."/>
        </authorList>
    </citation>
    <scope>NUCLEOTIDE SEQUENCE [LARGE SCALE GENOMIC DNA]</scope>
</reference>
<accession>A0A2H0UDZ1</accession>
<sequence>MARESAERIEANDSFPSTRVQNAQAVSSSRQTVHSDFAQSKSLQAKVHEQRFNKPKAANDNFSQAANDNSPSLTQRVLRRDAKEDIEEQSLAGTILSTGKAAKGTAIAAERVAATAVLLYSIAAITYVFIFIFGVIALGLIYAGTSSVLGVSLDGVVKGATTVLSWFGLGDGGVGVSDIGGVLWAFAVLFAFIGYLVIGVIATFTLRTNFLDSSEFFLVTVVTLGASMAPVSQLFPWIAVWVFYIQATTITKALKKR</sequence>
<feature type="region of interest" description="Disordered" evidence="1">
    <location>
        <begin position="1"/>
        <end position="44"/>
    </location>
</feature>
<protein>
    <submittedName>
        <fullName evidence="3">Uncharacterized protein</fullName>
    </submittedName>
</protein>
<dbReference type="AlphaFoldDB" id="A0A2H0UDZ1"/>
<organism evidence="3 4">
    <name type="scientific">Candidatus Kaiserbacteria bacterium CG10_big_fil_rev_8_21_14_0_10_47_16</name>
    <dbReference type="NCBI Taxonomy" id="1974608"/>
    <lineage>
        <taxon>Bacteria</taxon>
        <taxon>Candidatus Kaiseribacteriota</taxon>
    </lineage>
</organism>
<feature type="compositionally biased region" description="Polar residues" evidence="1">
    <location>
        <begin position="14"/>
        <end position="43"/>
    </location>
</feature>
<name>A0A2H0UDZ1_9BACT</name>
<evidence type="ECO:0000256" key="2">
    <source>
        <dbReference type="SAM" id="Phobius"/>
    </source>
</evidence>
<feature type="transmembrane region" description="Helical" evidence="2">
    <location>
        <begin position="216"/>
        <end position="247"/>
    </location>
</feature>
<proteinExistence type="predicted"/>
<dbReference type="EMBL" id="PFBI01000006">
    <property type="protein sequence ID" value="PIR84611.1"/>
    <property type="molecule type" value="Genomic_DNA"/>
</dbReference>
<feature type="transmembrane region" description="Helical" evidence="2">
    <location>
        <begin position="148"/>
        <end position="169"/>
    </location>
</feature>
<evidence type="ECO:0000313" key="4">
    <source>
        <dbReference type="Proteomes" id="UP000229344"/>
    </source>
</evidence>
<keyword evidence="2" id="KW-1133">Transmembrane helix</keyword>